<dbReference type="Pfam" id="PF06863">
    <property type="entry name" value="DUF1254"/>
    <property type="match status" value="1"/>
</dbReference>
<dbReference type="InterPro" id="IPR010679">
    <property type="entry name" value="DUF1254"/>
</dbReference>
<dbReference type="InterPro" id="IPR010621">
    <property type="entry name" value="DUF1214"/>
</dbReference>
<feature type="domain" description="DUF1214" evidence="1">
    <location>
        <begin position="319"/>
        <end position="425"/>
    </location>
</feature>
<dbReference type="Gene3D" id="2.60.40.1610">
    <property type="entry name" value="Domain of unknown function DUF1254"/>
    <property type="match status" value="1"/>
</dbReference>
<proteinExistence type="predicted"/>
<dbReference type="EMBL" id="JAERRF010000009">
    <property type="protein sequence ID" value="MBL1098433.1"/>
    <property type="molecule type" value="Genomic_DNA"/>
</dbReference>
<dbReference type="PANTHER" id="PTHR36509">
    <property type="entry name" value="BLL3101 PROTEIN"/>
    <property type="match status" value="1"/>
</dbReference>
<protein>
    <submittedName>
        <fullName evidence="3">DUF1254 domain-containing protein</fullName>
    </submittedName>
</protein>
<gene>
    <name evidence="3" type="ORF">JK363_17535</name>
</gene>
<evidence type="ECO:0000259" key="1">
    <source>
        <dbReference type="Pfam" id="PF06742"/>
    </source>
</evidence>
<dbReference type="Proteomes" id="UP000634229">
    <property type="component" value="Unassembled WGS sequence"/>
</dbReference>
<dbReference type="Pfam" id="PF06742">
    <property type="entry name" value="DUF1214"/>
    <property type="match status" value="1"/>
</dbReference>
<sequence>MTDVKSETTTELAALAAEAYVFAYPLILMELTKRQFVAPGATGPGCAPVNTFAHIPVAPDASFEAVVSPNADTLYSTAWLDLSSGPVLLSVPETGSRYYLLEMLDAWTNVFACPGTRTTGNGTGEFALVGPGWDGQLPVGVQRMDAPTSTVWIIGRTQANGVADYPAVHAVQAGYRLTPFDGATGPSAEHGPGPVDLATAPVDQVAALDPATFFAMTAHVLAANPGRPDDAPMMKALERLGVIPGRPFDWDALTPQDRKDIARGAAAGLALVVEAGRAPRAEFRNGWLTAYDLGEYGTDYLHRASVAWVGLGANLAADALYPLSRVDADGRPLHGSNAYTLHFEADVLPPVGAFWSLTLYNDRQFFVDNPLNRYAIGDRDALEFNPDGSLTLLIQHDSPGEARQANWLPAPEGSFNLIMRLYLPRPEALDGTWRMPGIRRVG</sequence>
<dbReference type="InterPro" id="IPR037049">
    <property type="entry name" value="DUF1214_C_sf"/>
</dbReference>
<evidence type="ECO:0000259" key="2">
    <source>
        <dbReference type="Pfam" id="PF06863"/>
    </source>
</evidence>
<dbReference type="RefSeq" id="WP_201875846.1">
    <property type="nucleotide sequence ID" value="NZ_JAERRF010000009.1"/>
</dbReference>
<evidence type="ECO:0000313" key="4">
    <source>
        <dbReference type="Proteomes" id="UP000634229"/>
    </source>
</evidence>
<organism evidence="3 4">
    <name type="scientific">Streptomyces coffeae</name>
    <dbReference type="NCBI Taxonomy" id="621382"/>
    <lineage>
        <taxon>Bacteria</taxon>
        <taxon>Bacillati</taxon>
        <taxon>Actinomycetota</taxon>
        <taxon>Actinomycetes</taxon>
        <taxon>Kitasatosporales</taxon>
        <taxon>Streptomycetaceae</taxon>
        <taxon>Streptomyces</taxon>
    </lineage>
</organism>
<accession>A0ABS1NED1</accession>
<comment type="caution">
    <text evidence="3">The sequence shown here is derived from an EMBL/GenBank/DDBJ whole genome shotgun (WGS) entry which is preliminary data.</text>
</comment>
<dbReference type="InterPro" id="IPR037050">
    <property type="entry name" value="DUF1254_sf"/>
</dbReference>
<dbReference type="SUPFAM" id="SSF160935">
    <property type="entry name" value="VPA0735-like"/>
    <property type="match status" value="1"/>
</dbReference>
<reference evidence="3 4" key="1">
    <citation type="submission" date="2021-01" db="EMBL/GenBank/DDBJ databases">
        <title>WGS of actinomycetes isolated from Thailand.</title>
        <authorList>
            <person name="Thawai C."/>
        </authorList>
    </citation>
    <scope>NUCLEOTIDE SEQUENCE [LARGE SCALE GENOMIC DNA]</scope>
    <source>
        <strain evidence="3 4">CA1R205</strain>
    </source>
</reference>
<dbReference type="PANTHER" id="PTHR36509:SF2">
    <property type="entry name" value="BLL3101 PROTEIN"/>
    <property type="match status" value="1"/>
</dbReference>
<feature type="domain" description="DUF1254" evidence="2">
    <location>
        <begin position="49"/>
        <end position="179"/>
    </location>
</feature>
<name>A0ABS1NED1_9ACTN</name>
<keyword evidence="4" id="KW-1185">Reference proteome</keyword>
<dbReference type="Gene3D" id="2.60.120.600">
    <property type="entry name" value="Domain of unknown function DUF1214, C-terminal domain"/>
    <property type="match status" value="1"/>
</dbReference>
<evidence type="ECO:0000313" key="3">
    <source>
        <dbReference type="EMBL" id="MBL1098433.1"/>
    </source>
</evidence>